<reference evidence="3 4" key="1">
    <citation type="journal article" date="2011" name="EMBO J.">
        <title>Structural diversity of bacterial flagellar motors.</title>
        <authorList>
            <person name="Chen S."/>
            <person name="Beeby M."/>
            <person name="Murphy G.E."/>
            <person name="Leadbetter J.R."/>
            <person name="Hendrixson D.R."/>
            <person name="Briegel A."/>
            <person name="Li Z."/>
            <person name="Shi J."/>
            <person name="Tocheva E.I."/>
            <person name="Muller A."/>
            <person name="Dobro M.J."/>
            <person name="Jensen G.J."/>
        </authorList>
    </citation>
    <scope>NUCLEOTIDE SEQUENCE [LARGE SCALE GENOMIC DNA]</scope>
    <source>
        <strain evidence="3 4">ATCC 19624</strain>
    </source>
</reference>
<sequence length="309" mass="32971">MKKHLSRLASTVALAVSAAALWLPTAAQAHRSWLLPSGTVFAGQDPWVTVDAAVSNDIFYFEHFPGNLENLVVIGPDGKPVEAQNQAKGRYRSVFDVKLEQAGTYRIALVNDSLNASYKVGNETKRVRGTAESLRKDIPKDAQDVRVTRSQTRIETFVTRGKPSGEALKPTGRGIELVAVTHPNDLVAGETATFRFLDDGKPAAGYGVTVILAGKRYQDKLTELNLDTDKNGEIKVKWPQAGMYWLEVEPARPAAPQGGPQAGGPGMQPGPNGQGGPGMQGGPGPGPGGTLDKPARRVGYSLTLEVLPQ</sequence>
<evidence type="ECO:0000313" key="4">
    <source>
        <dbReference type="Proteomes" id="UP000016368"/>
    </source>
</evidence>
<gene>
    <name evidence="3" type="ORF">HGR_07236</name>
</gene>
<evidence type="ECO:0000313" key="3">
    <source>
        <dbReference type="EMBL" id="EGI77087.1"/>
    </source>
</evidence>
<evidence type="ECO:0000256" key="1">
    <source>
        <dbReference type="SAM" id="MobiDB-lite"/>
    </source>
</evidence>
<evidence type="ECO:0000256" key="2">
    <source>
        <dbReference type="SAM" id="SignalP"/>
    </source>
</evidence>
<feature type="compositionally biased region" description="Gly residues" evidence="1">
    <location>
        <begin position="260"/>
        <end position="289"/>
    </location>
</feature>
<dbReference type="STRING" id="887062.HGR_07236"/>
<dbReference type="Proteomes" id="UP000016368">
    <property type="component" value="Unassembled WGS sequence"/>
</dbReference>
<protein>
    <submittedName>
        <fullName evidence="3">Putative signal peptide protein</fullName>
    </submittedName>
</protein>
<accession>F3KSL8</accession>
<feature type="region of interest" description="Disordered" evidence="1">
    <location>
        <begin position="252"/>
        <end position="309"/>
    </location>
</feature>
<name>F3KSL8_9BURK</name>
<dbReference type="EMBL" id="AEGR01000052">
    <property type="protein sequence ID" value="EGI77087.1"/>
    <property type="molecule type" value="Genomic_DNA"/>
</dbReference>
<dbReference type="eggNOG" id="COG5266">
    <property type="taxonomic scope" value="Bacteria"/>
</dbReference>
<dbReference type="RefSeq" id="WP_006297482.1">
    <property type="nucleotide sequence ID" value="NZ_AEGR01000052.1"/>
</dbReference>
<organism evidence="3 4">
    <name type="scientific">Hylemonella gracilis ATCC 19624</name>
    <dbReference type="NCBI Taxonomy" id="887062"/>
    <lineage>
        <taxon>Bacteria</taxon>
        <taxon>Pseudomonadati</taxon>
        <taxon>Pseudomonadota</taxon>
        <taxon>Betaproteobacteria</taxon>
        <taxon>Burkholderiales</taxon>
        <taxon>Comamonadaceae</taxon>
        <taxon>Hylemonella</taxon>
    </lineage>
</organism>
<keyword evidence="2" id="KW-0732">Signal</keyword>
<feature type="chain" id="PRO_5003302039" evidence="2">
    <location>
        <begin position="30"/>
        <end position="309"/>
    </location>
</feature>
<feature type="signal peptide" evidence="2">
    <location>
        <begin position="1"/>
        <end position="29"/>
    </location>
</feature>
<dbReference type="InterPro" id="IPR019613">
    <property type="entry name" value="DUF4198"/>
</dbReference>
<keyword evidence="4" id="KW-1185">Reference proteome</keyword>
<dbReference type="AlphaFoldDB" id="F3KSL8"/>
<proteinExistence type="predicted"/>
<comment type="caution">
    <text evidence="3">The sequence shown here is derived from an EMBL/GenBank/DDBJ whole genome shotgun (WGS) entry which is preliminary data.</text>
</comment>
<dbReference type="Pfam" id="PF10670">
    <property type="entry name" value="DUF4198"/>
    <property type="match status" value="1"/>
</dbReference>
<dbReference type="OrthoDB" id="5943at2"/>